<evidence type="ECO:0000313" key="2">
    <source>
        <dbReference type="Proteomes" id="UP000232688"/>
    </source>
</evidence>
<reference evidence="1 2" key="2">
    <citation type="submission" date="2017-10" db="EMBL/GenBank/DDBJ databases">
        <title>Genome analyses suggest a sexual origin of heterokaryosis in a supposedly ancient asexual fungus.</title>
        <authorList>
            <person name="Corradi N."/>
            <person name="Sedzielewska K."/>
            <person name="Noel J."/>
            <person name="Charron P."/>
            <person name="Farinelli L."/>
            <person name="Marton T."/>
            <person name="Kruger M."/>
            <person name="Pelin A."/>
            <person name="Brachmann A."/>
            <person name="Corradi N."/>
        </authorList>
    </citation>
    <scope>NUCLEOTIDE SEQUENCE [LARGE SCALE GENOMIC DNA]</scope>
    <source>
        <strain evidence="1 2">A1</strain>
    </source>
</reference>
<sequence>GKFVVWVDEDEDDDATGSVEFTYEQNDVEIDVKHNVQLSDESEPAKIEIVGLYSPGDEELTVENLENEVEFSILFKVKDQYGVEIDPKYAEDTKRNITTGDTTILEEVRDGISVSVTNDKIFDVEDPDDGTSGVNGLHGKDGIEVLNVDGEYYFAIDIMADDIREVEGGDNTVTFRAKATGEETSQVFTVIDSGEPYSIEIGLPDDI</sequence>
<comment type="caution">
    <text evidence="1">The sequence shown here is derived from an EMBL/GenBank/DDBJ whole genome shotgun (WGS) entry which is preliminary data.</text>
</comment>
<accession>A0A2N0QIC0</accession>
<organism evidence="1 2">
    <name type="scientific">Rhizophagus irregularis</name>
    <dbReference type="NCBI Taxonomy" id="588596"/>
    <lineage>
        <taxon>Eukaryota</taxon>
        <taxon>Fungi</taxon>
        <taxon>Fungi incertae sedis</taxon>
        <taxon>Mucoromycota</taxon>
        <taxon>Glomeromycotina</taxon>
        <taxon>Glomeromycetes</taxon>
        <taxon>Glomerales</taxon>
        <taxon>Glomeraceae</taxon>
        <taxon>Rhizophagus</taxon>
    </lineage>
</organism>
<reference evidence="1 2" key="1">
    <citation type="submission" date="2017-10" db="EMBL/GenBank/DDBJ databases">
        <title>Extensive intraspecific genome diversity in a model arbuscular mycorrhizal fungus.</title>
        <authorList>
            <person name="Chen E.C.H."/>
            <person name="Morin E."/>
            <person name="Baudet D."/>
            <person name="Noel J."/>
            <person name="Ndikumana S."/>
            <person name="Charron P."/>
            <person name="St-Onge C."/>
            <person name="Giorgi J."/>
            <person name="Grigoriev I.V."/>
            <person name="Roux C."/>
            <person name="Martin F.M."/>
            <person name="Corradi N."/>
        </authorList>
    </citation>
    <scope>NUCLEOTIDE SEQUENCE [LARGE SCALE GENOMIC DNA]</scope>
    <source>
        <strain evidence="1 2">A1</strain>
    </source>
</reference>
<gene>
    <name evidence="1" type="ORF">RhiirA1_405862</name>
</gene>
<dbReference type="VEuPathDB" id="FungiDB:RhiirA1_405862"/>
<feature type="non-terminal residue" evidence="1">
    <location>
        <position position="207"/>
    </location>
</feature>
<dbReference type="Proteomes" id="UP000232688">
    <property type="component" value="Unassembled WGS sequence"/>
</dbReference>
<name>A0A2N0QIC0_9GLOM</name>
<feature type="non-terminal residue" evidence="1">
    <location>
        <position position="1"/>
    </location>
</feature>
<proteinExistence type="predicted"/>
<protein>
    <submittedName>
        <fullName evidence="1">Uncharacterized protein</fullName>
    </submittedName>
</protein>
<dbReference type="AlphaFoldDB" id="A0A2N0QIC0"/>
<dbReference type="EMBL" id="LLXH01009023">
    <property type="protein sequence ID" value="PKC50799.1"/>
    <property type="molecule type" value="Genomic_DNA"/>
</dbReference>
<evidence type="ECO:0000313" key="1">
    <source>
        <dbReference type="EMBL" id="PKC50799.1"/>
    </source>
</evidence>